<feature type="compositionally biased region" description="Polar residues" evidence="1">
    <location>
        <begin position="73"/>
        <end position="91"/>
    </location>
</feature>
<reference evidence="2" key="1">
    <citation type="journal article" date="2010" name="Science">
        <title>Plasticity of animal genome architecture unmasked by rapid evolution of a pelagic tunicate.</title>
        <authorList>
            <person name="Denoeud F."/>
            <person name="Henriet S."/>
            <person name="Mungpakdee S."/>
            <person name="Aury J.M."/>
            <person name="Da Silva C."/>
            <person name="Brinkmann H."/>
            <person name="Mikhaleva J."/>
            <person name="Olsen L.C."/>
            <person name="Jubin C."/>
            <person name="Canestro C."/>
            <person name="Bouquet J.M."/>
            <person name="Danks G."/>
            <person name="Poulain J."/>
            <person name="Campsteijn C."/>
            <person name="Adamski M."/>
            <person name="Cross I."/>
            <person name="Yadetie F."/>
            <person name="Muffato M."/>
            <person name="Louis A."/>
            <person name="Butcher S."/>
            <person name="Tsagkogeorga G."/>
            <person name="Konrad A."/>
            <person name="Singh S."/>
            <person name="Jensen M.F."/>
            <person name="Cong E.H."/>
            <person name="Eikeseth-Otteraa H."/>
            <person name="Noel B."/>
            <person name="Anthouard V."/>
            <person name="Porcel B.M."/>
            <person name="Kachouri-Lafond R."/>
            <person name="Nishino A."/>
            <person name="Ugolini M."/>
            <person name="Chourrout P."/>
            <person name="Nishida H."/>
            <person name="Aasland R."/>
            <person name="Huzurbazar S."/>
            <person name="Westhof E."/>
            <person name="Delsuc F."/>
            <person name="Lehrach H."/>
            <person name="Reinhardt R."/>
            <person name="Weissenbach J."/>
            <person name="Roy S.W."/>
            <person name="Artiguenave F."/>
            <person name="Postlethwait J.H."/>
            <person name="Manak J.R."/>
            <person name="Thompson E.M."/>
            <person name="Jaillon O."/>
            <person name="Du Pasquier L."/>
            <person name="Boudinot P."/>
            <person name="Liberles D.A."/>
            <person name="Volff J.N."/>
            <person name="Philippe H."/>
            <person name="Lenhard B."/>
            <person name="Roest Crollius H."/>
            <person name="Wincker P."/>
            <person name="Chourrout D."/>
        </authorList>
    </citation>
    <scope>NUCLEOTIDE SEQUENCE [LARGE SCALE GENOMIC DNA]</scope>
</reference>
<organism evidence="2">
    <name type="scientific">Oikopleura dioica</name>
    <name type="common">Tunicate</name>
    <dbReference type="NCBI Taxonomy" id="34765"/>
    <lineage>
        <taxon>Eukaryota</taxon>
        <taxon>Metazoa</taxon>
        <taxon>Chordata</taxon>
        <taxon>Tunicata</taxon>
        <taxon>Appendicularia</taxon>
        <taxon>Copelata</taxon>
        <taxon>Oikopleuridae</taxon>
        <taxon>Oikopleura</taxon>
    </lineage>
</organism>
<feature type="compositionally biased region" description="Basic and acidic residues" evidence="1">
    <location>
        <begin position="29"/>
        <end position="44"/>
    </location>
</feature>
<dbReference type="Proteomes" id="UP000001307">
    <property type="component" value="Unassembled WGS sequence"/>
</dbReference>
<dbReference type="AlphaFoldDB" id="E4XFQ5"/>
<evidence type="ECO:0000313" key="2">
    <source>
        <dbReference type="EMBL" id="CBY24444.1"/>
    </source>
</evidence>
<feature type="compositionally biased region" description="Basic residues" evidence="1">
    <location>
        <begin position="242"/>
        <end position="253"/>
    </location>
</feature>
<proteinExistence type="predicted"/>
<name>E4XFQ5_OIKDI</name>
<dbReference type="EMBL" id="FN653046">
    <property type="protein sequence ID" value="CBY24444.1"/>
    <property type="molecule type" value="Genomic_DNA"/>
</dbReference>
<feature type="compositionally biased region" description="Polar residues" evidence="1">
    <location>
        <begin position="13"/>
        <end position="23"/>
    </location>
</feature>
<gene>
    <name evidence="2" type="ORF">GSOID_T00010307001</name>
</gene>
<protein>
    <submittedName>
        <fullName evidence="2">Uncharacterized protein</fullName>
    </submittedName>
</protein>
<dbReference type="InParanoid" id="E4XFQ5"/>
<feature type="compositionally biased region" description="Basic and acidic residues" evidence="1">
    <location>
        <begin position="93"/>
        <end position="135"/>
    </location>
</feature>
<keyword evidence="3" id="KW-1185">Reference proteome</keyword>
<feature type="region of interest" description="Disordered" evidence="1">
    <location>
        <begin position="278"/>
        <end position="302"/>
    </location>
</feature>
<feature type="region of interest" description="Disordered" evidence="1">
    <location>
        <begin position="1"/>
        <end position="253"/>
    </location>
</feature>
<sequence length="400" mass="46438">MQRSDRIRDELPRTQTDFKNNGARSSSHRRYDRDDRDRRSDHHRSSNSSNHRRWRDSYQAGDNDGSGGHTLYPVQSRTQSGTFNQYDYKNTNFKKEFNITKRPKDTPKKAEKNSDSESSEKGEDLASSMRPKEPSEPSYGLQFNDDDDSDGNQKYNYANDDALLMQQAAMNFQDDQMNMFQTMKSKKKKKRKRKANPEESENSAQQELREQAKKEWEAVKQLPAGSGELSDSEQGGSGMSGKARRGKRENKKRMKVAHIPMAPLLFQKAKGVLGDASLEKSEDKPFEEMNSEEKEEKLKDLKKEQENAQIEYFSWKRDYTSWFVDAFTMRGLLNGTDPIELLKSTEVDGFKNTDRAVQDEAAKIRQYYLTFRIVDMKLKKTEKDLEKFNKKISEENKSVD</sequence>
<evidence type="ECO:0000313" key="3">
    <source>
        <dbReference type="Proteomes" id="UP000001307"/>
    </source>
</evidence>
<accession>E4XFQ5</accession>
<evidence type="ECO:0000256" key="1">
    <source>
        <dbReference type="SAM" id="MobiDB-lite"/>
    </source>
</evidence>
<feature type="compositionally biased region" description="Basic residues" evidence="1">
    <location>
        <begin position="184"/>
        <end position="194"/>
    </location>
</feature>
<feature type="compositionally biased region" description="Basic and acidic residues" evidence="1">
    <location>
        <begin position="1"/>
        <end position="12"/>
    </location>
</feature>
<feature type="compositionally biased region" description="Polar residues" evidence="1">
    <location>
        <begin position="168"/>
        <end position="183"/>
    </location>
</feature>
<feature type="compositionally biased region" description="Basic and acidic residues" evidence="1">
    <location>
        <begin position="207"/>
        <end position="218"/>
    </location>
</feature>
<dbReference type="OrthoDB" id="10405857at2759"/>